<reference evidence="3" key="2">
    <citation type="submission" date="2020-11" db="EMBL/GenBank/DDBJ databases">
        <title>Whole genome sequencing of Colletotrichum sp.</title>
        <authorList>
            <person name="Li H."/>
        </authorList>
    </citation>
    <scope>NUCLEOTIDE SEQUENCE</scope>
    <source>
        <strain evidence="3">CkLH20</strain>
    </source>
</reference>
<evidence type="ECO:0000313" key="3">
    <source>
        <dbReference type="EMBL" id="KAF9872068.1"/>
    </source>
</evidence>
<dbReference type="RefSeq" id="XP_038741529.1">
    <property type="nucleotide sequence ID" value="XM_038893119.1"/>
</dbReference>
<gene>
    <name evidence="3" type="ORF">CkaCkLH20_10405</name>
</gene>
<dbReference type="InterPro" id="IPR021840">
    <property type="entry name" value="DUF3433"/>
</dbReference>
<feature type="transmembrane region" description="Helical" evidence="2">
    <location>
        <begin position="337"/>
        <end position="360"/>
    </location>
</feature>
<dbReference type="Pfam" id="PF11915">
    <property type="entry name" value="DUF3433"/>
    <property type="match status" value="1"/>
</dbReference>
<organism evidence="3 4">
    <name type="scientific">Colletotrichum karsti</name>
    <dbReference type="NCBI Taxonomy" id="1095194"/>
    <lineage>
        <taxon>Eukaryota</taxon>
        <taxon>Fungi</taxon>
        <taxon>Dikarya</taxon>
        <taxon>Ascomycota</taxon>
        <taxon>Pezizomycotina</taxon>
        <taxon>Sordariomycetes</taxon>
        <taxon>Hypocreomycetidae</taxon>
        <taxon>Glomerellales</taxon>
        <taxon>Glomerellaceae</taxon>
        <taxon>Colletotrichum</taxon>
        <taxon>Colletotrichum boninense species complex</taxon>
    </lineage>
</organism>
<feature type="transmembrane region" description="Helical" evidence="2">
    <location>
        <begin position="381"/>
        <end position="401"/>
    </location>
</feature>
<keyword evidence="4" id="KW-1185">Reference proteome</keyword>
<protein>
    <submittedName>
        <fullName evidence="3">Uncharacterized protein</fullName>
    </submittedName>
</protein>
<evidence type="ECO:0000256" key="2">
    <source>
        <dbReference type="SAM" id="Phobius"/>
    </source>
</evidence>
<feature type="compositionally biased region" description="Polar residues" evidence="1">
    <location>
        <begin position="16"/>
        <end position="66"/>
    </location>
</feature>
<feature type="region of interest" description="Disordered" evidence="1">
    <location>
        <begin position="1"/>
        <end position="104"/>
    </location>
</feature>
<feature type="transmembrane region" description="Helical" evidence="2">
    <location>
        <begin position="216"/>
        <end position="236"/>
    </location>
</feature>
<sequence length="588" mass="63414">MAETAAERKSRPMSASDRQSASTKESASDQRSATQSAPTSDAPEQTPTNSVPTVSQSDTASVISDTKTIETPARLTLNPTETAKDAKSQDTSTARVPKPESKDNSFSVRQVVVGNYVPIITARAFVMALNVAYPRIAALEPLRQLMTNAGASGAALAGSAITLAPIAGSLFLVDFGSAVAVEAVTPDAWWCGIPATSTDLTPCPPRLSRNPWAMNTLTAGLALISVALAYAIGLWFKTPSRINVDATTISGVAAVMGHPQIESDFGMIPKDMTQTELALYLKDKKFNLGTFPSRNGEKYGLVPAAVSADSPGLMHRLESTAVERKASLTLDTPWTHIRFLTDLIFVVFHLALLGFSVAALTHVDSPRRIFGYTTRSQITGVRIGITLAGILIVRYWTMVFADAQNFAPYARMHAKPSDARDTILKKGNSVPLFGIYPLAKLRYTIPAIIALTALVAEFFVVAISGLPWRPGQLRGEYIFCGVACVVIATIMLVVQGLVFYWRSSLPYLPRRPDSVAAVMTYVAGTTMVAEFDVVSGMGKRSSRRAIKSMGRKYAYGLKMGEDGRQRWVVDEIGNGYEGSSEQVREKLA</sequence>
<dbReference type="PANTHER" id="PTHR37544:SF3">
    <property type="entry name" value="SPRAY"/>
    <property type="match status" value="1"/>
</dbReference>
<dbReference type="Proteomes" id="UP000781932">
    <property type="component" value="Unassembled WGS sequence"/>
</dbReference>
<dbReference type="EMBL" id="JAATWM020000040">
    <property type="protein sequence ID" value="KAF9872068.1"/>
    <property type="molecule type" value="Genomic_DNA"/>
</dbReference>
<feature type="compositionally biased region" description="Basic and acidic residues" evidence="1">
    <location>
        <begin position="1"/>
        <end position="10"/>
    </location>
</feature>
<feature type="transmembrane region" description="Helical" evidence="2">
    <location>
        <begin position="478"/>
        <end position="502"/>
    </location>
</feature>
<dbReference type="GeneID" id="62166193"/>
<keyword evidence="2" id="KW-0812">Transmembrane</keyword>
<evidence type="ECO:0000313" key="4">
    <source>
        <dbReference type="Proteomes" id="UP000781932"/>
    </source>
</evidence>
<dbReference type="OrthoDB" id="5428901at2759"/>
<keyword evidence="2" id="KW-1133">Transmembrane helix</keyword>
<proteinExistence type="predicted"/>
<reference evidence="3" key="1">
    <citation type="submission" date="2020-03" db="EMBL/GenBank/DDBJ databases">
        <authorList>
            <person name="He L."/>
        </authorList>
    </citation>
    <scope>NUCLEOTIDE SEQUENCE</scope>
    <source>
        <strain evidence="3">CkLH20</strain>
    </source>
</reference>
<keyword evidence="2" id="KW-0472">Membrane</keyword>
<feature type="transmembrane region" description="Helical" evidence="2">
    <location>
        <begin position="443"/>
        <end position="466"/>
    </location>
</feature>
<feature type="transmembrane region" description="Helical" evidence="2">
    <location>
        <begin position="514"/>
        <end position="534"/>
    </location>
</feature>
<evidence type="ECO:0000256" key="1">
    <source>
        <dbReference type="SAM" id="MobiDB-lite"/>
    </source>
</evidence>
<accession>A0A9P6LG20</accession>
<dbReference type="PANTHER" id="PTHR37544">
    <property type="entry name" value="SPRAY-RELATED"/>
    <property type="match status" value="1"/>
</dbReference>
<comment type="caution">
    <text evidence="3">The sequence shown here is derived from an EMBL/GenBank/DDBJ whole genome shotgun (WGS) entry which is preliminary data.</text>
</comment>
<name>A0A9P6LG20_9PEZI</name>
<dbReference type="AlphaFoldDB" id="A0A9P6LG20"/>